<proteinExistence type="predicted"/>
<sequence length="299" mass="34545">MAASDIRLSYYITTFQKLPYLKVVLQDLIDNRQPDEEIVVADGGSKDGTPEWLRELHAAGKIQQFISLPDKGEAHGVNRALLACRGEVLKWINDDDVFCYPAIRECRDFLLNNPEYDVIGADGFDNYTGQELELVEHVAHFTKWKEQKEPFGFYGPGLMLRRSSLALIGVTHALSRFVDNEYTYRITSLPVKMAWYRKPVFVRIINPDSNTLKFLKIKRTEQGINDVYREIATGRPVSELKRQRMVNAVKRKVYDILYRRSSTISAEKYEVKDFAPLYAEHRATLYKAYETAKGESFLR</sequence>
<dbReference type="GO" id="GO:0016740">
    <property type="term" value="F:transferase activity"/>
    <property type="evidence" value="ECO:0007669"/>
    <property type="project" value="UniProtKB-KW"/>
</dbReference>
<evidence type="ECO:0000313" key="2">
    <source>
        <dbReference type="EMBL" id="RTQ50615.1"/>
    </source>
</evidence>
<dbReference type="PANTHER" id="PTHR43685">
    <property type="entry name" value="GLYCOSYLTRANSFERASE"/>
    <property type="match status" value="1"/>
</dbReference>
<evidence type="ECO:0000313" key="3">
    <source>
        <dbReference type="Proteomes" id="UP000282184"/>
    </source>
</evidence>
<dbReference type="CDD" id="cd00761">
    <property type="entry name" value="Glyco_tranf_GTA_type"/>
    <property type="match status" value="1"/>
</dbReference>
<dbReference type="RefSeq" id="WP_126692683.1">
    <property type="nucleotide sequence ID" value="NZ_RXOF01000004.1"/>
</dbReference>
<dbReference type="InterPro" id="IPR029044">
    <property type="entry name" value="Nucleotide-diphossugar_trans"/>
</dbReference>
<feature type="domain" description="Glycosyltransferase 2-like" evidence="1">
    <location>
        <begin position="11"/>
        <end position="164"/>
    </location>
</feature>
<name>A0A431U3Z5_9BACT</name>
<protein>
    <submittedName>
        <fullName evidence="2">Glycosyltransferase family 2 protein</fullName>
    </submittedName>
</protein>
<dbReference type="SUPFAM" id="SSF53448">
    <property type="entry name" value="Nucleotide-diphospho-sugar transferases"/>
    <property type="match status" value="1"/>
</dbReference>
<evidence type="ECO:0000259" key="1">
    <source>
        <dbReference type="Pfam" id="PF00535"/>
    </source>
</evidence>
<dbReference type="Pfam" id="PF00535">
    <property type="entry name" value="Glycos_transf_2"/>
    <property type="match status" value="1"/>
</dbReference>
<keyword evidence="2" id="KW-0808">Transferase</keyword>
<dbReference type="InterPro" id="IPR050834">
    <property type="entry name" value="Glycosyltransf_2"/>
</dbReference>
<dbReference type="Gene3D" id="3.90.550.10">
    <property type="entry name" value="Spore Coat Polysaccharide Biosynthesis Protein SpsA, Chain A"/>
    <property type="match status" value="1"/>
</dbReference>
<dbReference type="EMBL" id="RXOF01000004">
    <property type="protein sequence ID" value="RTQ50615.1"/>
    <property type="molecule type" value="Genomic_DNA"/>
</dbReference>
<keyword evidence="3" id="KW-1185">Reference proteome</keyword>
<dbReference type="InterPro" id="IPR001173">
    <property type="entry name" value="Glyco_trans_2-like"/>
</dbReference>
<gene>
    <name evidence="2" type="ORF">EJV47_08230</name>
</gene>
<comment type="caution">
    <text evidence="2">The sequence shown here is derived from an EMBL/GenBank/DDBJ whole genome shotgun (WGS) entry which is preliminary data.</text>
</comment>
<dbReference type="PANTHER" id="PTHR43685:SF11">
    <property type="entry name" value="GLYCOSYLTRANSFERASE TAGX-RELATED"/>
    <property type="match status" value="1"/>
</dbReference>
<dbReference type="AlphaFoldDB" id="A0A431U3Z5"/>
<accession>A0A431U3Z5</accession>
<dbReference type="Proteomes" id="UP000282184">
    <property type="component" value="Unassembled WGS sequence"/>
</dbReference>
<dbReference type="OrthoDB" id="9788101at2"/>
<organism evidence="2 3">
    <name type="scientific">Hymenobacter gummosus</name>
    <dbReference type="NCBI Taxonomy" id="1776032"/>
    <lineage>
        <taxon>Bacteria</taxon>
        <taxon>Pseudomonadati</taxon>
        <taxon>Bacteroidota</taxon>
        <taxon>Cytophagia</taxon>
        <taxon>Cytophagales</taxon>
        <taxon>Hymenobacteraceae</taxon>
        <taxon>Hymenobacter</taxon>
    </lineage>
</organism>
<reference evidence="2 3" key="1">
    <citation type="submission" date="2018-12" db="EMBL/GenBank/DDBJ databases">
        <title>Hymenobacter gummosus sp. nov., isolated from a spring.</title>
        <authorList>
            <person name="Nie L."/>
        </authorList>
    </citation>
    <scope>NUCLEOTIDE SEQUENCE [LARGE SCALE GENOMIC DNA]</scope>
    <source>
        <strain evidence="2 3">KCTC 52166</strain>
    </source>
</reference>